<gene>
    <name evidence="1" type="ORF">Sm_phiM9_167</name>
</gene>
<proteinExistence type="predicted"/>
<sequence>MIDQEMIDRARESAMAFYDNCKRPDLSERDKVQGALLRYQMSLDASFALQNVKWSEVDGS</sequence>
<organism evidence="1 2">
    <name type="scientific">Sinorhizobium phage phiM9</name>
    <dbReference type="NCBI Taxonomy" id="1636182"/>
    <lineage>
        <taxon>Viruses</taxon>
        <taxon>Duplodnaviria</taxon>
        <taxon>Heunggongvirae</taxon>
        <taxon>Uroviricota</taxon>
        <taxon>Caudoviricetes</taxon>
        <taxon>Pootjesviridae</taxon>
        <taxon>Emnonavirus</taxon>
        <taxon>Emnonavirus phiM9</taxon>
    </lineage>
</organism>
<protein>
    <submittedName>
        <fullName evidence="1">Uncharacterized protein</fullName>
    </submittedName>
</protein>
<dbReference type="Proteomes" id="UP000033804">
    <property type="component" value="Segment"/>
</dbReference>
<name>A0A0F6R600_9CAUD</name>
<evidence type="ECO:0000313" key="1">
    <source>
        <dbReference type="EMBL" id="AKE44795.1"/>
    </source>
</evidence>
<dbReference type="EMBL" id="KP881232">
    <property type="protein sequence ID" value="AKE44795.1"/>
    <property type="molecule type" value="Genomic_DNA"/>
</dbReference>
<reference evidence="2" key="2">
    <citation type="submission" date="2015-03" db="EMBL/GenBank/DDBJ databases">
        <title>The genome and structure of Sinorhizobium meliloti phage phiM9.</title>
        <authorList>
            <person name="Johnson M.C."/>
            <person name="Tatum K.B."/>
            <person name="Lynn J.S."/>
            <person name="Brewer T.E."/>
            <person name="Washburn B.K."/>
            <person name="Stroupe M.E."/>
            <person name="Jones K.M."/>
        </authorList>
    </citation>
    <scope>NUCLEOTIDE SEQUENCE [LARGE SCALE GENOMIC DNA]</scope>
</reference>
<reference evidence="1 2" key="1">
    <citation type="journal article" date="2015" name="J. Virol.">
        <title>Sinorhizobium meliloti Phage ?M9 Defines a New Group of T4 Superfamily Phages with Unusual Genomic Features but a Common T=16 Capsid.</title>
        <authorList>
            <person name="Johnson M.C."/>
            <person name="Tatum K.B."/>
            <person name="Lynn J.S."/>
            <person name="Brewer T.E."/>
            <person name="Lu S."/>
            <person name="Washburn B.K."/>
            <person name="Stroupe M.E."/>
            <person name="Jones K.M."/>
        </authorList>
    </citation>
    <scope>NUCLEOTIDE SEQUENCE [LARGE SCALE GENOMIC DNA]</scope>
</reference>
<dbReference type="KEGG" id="vg:26517847"/>
<dbReference type="RefSeq" id="YP_009189549.1">
    <property type="nucleotide sequence ID" value="NC_028676.1"/>
</dbReference>
<dbReference type="GeneID" id="26517847"/>
<keyword evidence="2" id="KW-1185">Reference proteome</keyword>
<accession>A0A0F6R600</accession>
<evidence type="ECO:0000313" key="2">
    <source>
        <dbReference type="Proteomes" id="UP000033804"/>
    </source>
</evidence>